<dbReference type="InterPro" id="IPR012795">
    <property type="entry name" value="tRNA_Ile_lys_synt_N"/>
</dbReference>
<dbReference type="SUPFAM" id="SSF82829">
    <property type="entry name" value="MesJ substrate recognition domain-like"/>
    <property type="match status" value="1"/>
</dbReference>
<dbReference type="HAMAP" id="MF_01161">
    <property type="entry name" value="tRNA_Ile_lys_synt"/>
    <property type="match status" value="1"/>
</dbReference>
<comment type="subcellular location">
    <subcellularLocation>
        <location evidence="1 8">Cytoplasm</location>
    </subcellularLocation>
</comment>
<dbReference type="NCBIfam" id="TIGR02433">
    <property type="entry name" value="lysidine_TilS_C"/>
    <property type="match status" value="1"/>
</dbReference>
<keyword evidence="6 8" id="KW-0067">ATP-binding</keyword>
<accession>A0A212LW84</accession>
<gene>
    <name evidence="8 10" type="primary">tilS</name>
    <name evidence="10" type="ORF">KL86SPO_40359</name>
</gene>
<evidence type="ECO:0000259" key="9">
    <source>
        <dbReference type="SMART" id="SM00977"/>
    </source>
</evidence>
<keyword evidence="4 8" id="KW-0819">tRNA processing</keyword>
<dbReference type="InterPro" id="IPR011063">
    <property type="entry name" value="TilS/TtcA_N"/>
</dbReference>
<dbReference type="Pfam" id="PF01171">
    <property type="entry name" value="ATP_bind_3"/>
    <property type="match status" value="1"/>
</dbReference>
<dbReference type="Pfam" id="PF11734">
    <property type="entry name" value="TilS_C"/>
    <property type="match status" value="1"/>
</dbReference>
<dbReference type="GO" id="GO:0032267">
    <property type="term" value="F:tRNA(Ile)-lysidine synthase activity"/>
    <property type="evidence" value="ECO:0007669"/>
    <property type="project" value="UniProtKB-EC"/>
</dbReference>
<dbReference type="CDD" id="cd01992">
    <property type="entry name" value="TilS_N"/>
    <property type="match status" value="1"/>
</dbReference>
<feature type="binding site" evidence="8">
    <location>
        <begin position="26"/>
        <end position="31"/>
    </location>
    <ligand>
        <name>ATP</name>
        <dbReference type="ChEBI" id="CHEBI:30616"/>
    </ligand>
</feature>
<evidence type="ECO:0000256" key="6">
    <source>
        <dbReference type="ARBA" id="ARBA00022840"/>
    </source>
</evidence>
<evidence type="ECO:0000256" key="5">
    <source>
        <dbReference type="ARBA" id="ARBA00022741"/>
    </source>
</evidence>
<dbReference type="EMBL" id="FMJE01000004">
    <property type="protein sequence ID" value="SCM81874.1"/>
    <property type="molecule type" value="Genomic_DNA"/>
</dbReference>
<organism evidence="10">
    <name type="scientific">uncultured Sporomusa sp</name>
    <dbReference type="NCBI Taxonomy" id="307249"/>
    <lineage>
        <taxon>Bacteria</taxon>
        <taxon>Bacillati</taxon>
        <taxon>Bacillota</taxon>
        <taxon>Negativicutes</taxon>
        <taxon>Selenomonadales</taxon>
        <taxon>Sporomusaceae</taxon>
        <taxon>Sporomusa</taxon>
        <taxon>environmental samples</taxon>
    </lineage>
</organism>
<comment type="function">
    <text evidence="8">Ligates lysine onto the cytidine present at position 34 of the AUA codon-specific tRNA(Ile) that contains the anticodon CAU, in an ATP-dependent manner. Cytidine is converted to lysidine, thus changing the amino acid specificity of the tRNA from methionine to isoleucine.</text>
</comment>
<name>A0A212LW84_9FIRM</name>
<dbReference type="Gene3D" id="3.40.50.620">
    <property type="entry name" value="HUPs"/>
    <property type="match status" value="1"/>
</dbReference>
<keyword evidence="2 8" id="KW-0963">Cytoplasm</keyword>
<dbReference type="InterPro" id="IPR012796">
    <property type="entry name" value="Lysidine-tRNA-synth_C"/>
</dbReference>
<dbReference type="AlphaFoldDB" id="A0A212LW84"/>
<dbReference type="GO" id="GO:0006400">
    <property type="term" value="P:tRNA modification"/>
    <property type="evidence" value="ECO:0007669"/>
    <property type="project" value="UniProtKB-UniRule"/>
</dbReference>
<dbReference type="Gene3D" id="3.50.40.10">
    <property type="entry name" value="Phenylalanyl-trna Synthetase, Chain B, domain 3"/>
    <property type="match status" value="1"/>
</dbReference>
<dbReference type="SUPFAM" id="SSF52402">
    <property type="entry name" value="Adenine nucleotide alpha hydrolases-like"/>
    <property type="match status" value="1"/>
</dbReference>
<reference evidence="10" key="1">
    <citation type="submission" date="2016-08" db="EMBL/GenBank/DDBJ databases">
        <authorList>
            <person name="Seilhamer J.J."/>
        </authorList>
    </citation>
    <scope>NUCLEOTIDE SEQUENCE</scope>
    <source>
        <strain evidence="10">86</strain>
    </source>
</reference>
<dbReference type="InterPro" id="IPR014729">
    <property type="entry name" value="Rossmann-like_a/b/a_fold"/>
</dbReference>
<dbReference type="PANTHER" id="PTHR43033">
    <property type="entry name" value="TRNA(ILE)-LYSIDINE SYNTHASE-RELATED"/>
    <property type="match status" value="1"/>
</dbReference>
<dbReference type="InterPro" id="IPR012094">
    <property type="entry name" value="tRNA_Ile_lys_synt"/>
</dbReference>
<evidence type="ECO:0000256" key="7">
    <source>
        <dbReference type="ARBA" id="ARBA00048539"/>
    </source>
</evidence>
<dbReference type="NCBIfam" id="TIGR02432">
    <property type="entry name" value="lysidine_TilS_N"/>
    <property type="match status" value="1"/>
</dbReference>
<comment type="similarity">
    <text evidence="8">Belongs to the tRNA(Ile)-lysidine synthase family.</text>
</comment>
<dbReference type="SUPFAM" id="SSF56037">
    <property type="entry name" value="PheT/TilS domain"/>
    <property type="match status" value="1"/>
</dbReference>
<protein>
    <recommendedName>
        <fullName evidence="8">tRNA(Ile)-lysidine synthase</fullName>
        <ecNumber evidence="8">6.3.4.19</ecNumber>
    </recommendedName>
    <alternativeName>
        <fullName evidence="8">tRNA(Ile)-2-lysyl-cytidine synthase</fullName>
    </alternativeName>
    <alternativeName>
        <fullName evidence="8">tRNA(Ile)-lysidine synthetase</fullName>
    </alternativeName>
</protein>
<feature type="domain" description="Lysidine-tRNA(Ile) synthetase C-terminal" evidence="9">
    <location>
        <begin position="382"/>
        <end position="454"/>
    </location>
</feature>
<comment type="domain">
    <text evidence="8">The N-terminal region contains the highly conserved SGGXDS motif, predicted to be a P-loop motif involved in ATP binding.</text>
</comment>
<keyword evidence="3 8" id="KW-0436">Ligase</keyword>
<evidence type="ECO:0000256" key="4">
    <source>
        <dbReference type="ARBA" id="ARBA00022694"/>
    </source>
</evidence>
<evidence type="ECO:0000256" key="3">
    <source>
        <dbReference type="ARBA" id="ARBA00022598"/>
    </source>
</evidence>
<dbReference type="Gene3D" id="1.20.59.20">
    <property type="match status" value="1"/>
</dbReference>
<dbReference type="PANTHER" id="PTHR43033:SF1">
    <property type="entry name" value="TRNA(ILE)-LYSIDINE SYNTHASE-RELATED"/>
    <property type="match status" value="1"/>
</dbReference>
<evidence type="ECO:0000256" key="2">
    <source>
        <dbReference type="ARBA" id="ARBA00022490"/>
    </source>
</evidence>
<evidence type="ECO:0000256" key="8">
    <source>
        <dbReference type="HAMAP-Rule" id="MF_01161"/>
    </source>
</evidence>
<dbReference type="InterPro" id="IPR020825">
    <property type="entry name" value="Phe-tRNA_synthase-like_B3/B4"/>
</dbReference>
<evidence type="ECO:0000256" key="1">
    <source>
        <dbReference type="ARBA" id="ARBA00004496"/>
    </source>
</evidence>
<sequence length="465" mass="50651">MLDIVKGWIASYDLIRPGSRILAACSGGPDSLALVHMLNSIKEEYSFSLAVAHVNHMFRPEAAGEAEYVAAFSAGLGLVCHVTAIDVAAYAAANKLSSQQAGRLLRYQYLRSVAAGWGGARIATGHHRDDQVETVLLNLLRGAGSGGLRGMQPENGDIIRPLLAVSRRDIEAYCTDRGLKPRYDSSNYKTNYLRNRVRLKLLPTLEADYNPAIRDALWRLSELAGDEYEYLSQEAAKLWGTVATAGDRVAIDGKALAGLHKALQRELIRQAIEKKRGDLTGISYGHVEKLLIMALTGTVGSVLTLPGGLTAQKTYNGLELLSNALDLKPAPFTGGFKPGEVAVPGATVVNGMKILAEMITGSPSSQGPSTAIFDLEQLRLPLVVRTRQPGDRFRPLGLGGSKKLKEFFIDNKIPEIQRDFIPLIADQQEIIWVAGYRQSEHGKVSANTQKKLQLSISNGRMFKYE</sequence>
<dbReference type="GO" id="GO:0005737">
    <property type="term" value="C:cytoplasm"/>
    <property type="evidence" value="ECO:0007669"/>
    <property type="project" value="UniProtKB-SubCell"/>
</dbReference>
<dbReference type="RefSeq" id="WP_288184733.1">
    <property type="nucleotide sequence ID" value="NZ_LT608335.1"/>
</dbReference>
<comment type="catalytic activity">
    <reaction evidence="7 8">
        <text>cytidine(34) in tRNA(Ile2) + L-lysine + ATP = lysidine(34) in tRNA(Ile2) + AMP + diphosphate + H(+)</text>
        <dbReference type="Rhea" id="RHEA:43744"/>
        <dbReference type="Rhea" id="RHEA-COMP:10625"/>
        <dbReference type="Rhea" id="RHEA-COMP:10670"/>
        <dbReference type="ChEBI" id="CHEBI:15378"/>
        <dbReference type="ChEBI" id="CHEBI:30616"/>
        <dbReference type="ChEBI" id="CHEBI:32551"/>
        <dbReference type="ChEBI" id="CHEBI:33019"/>
        <dbReference type="ChEBI" id="CHEBI:82748"/>
        <dbReference type="ChEBI" id="CHEBI:83665"/>
        <dbReference type="ChEBI" id="CHEBI:456215"/>
        <dbReference type="EC" id="6.3.4.19"/>
    </reaction>
</comment>
<dbReference type="GO" id="GO:0005524">
    <property type="term" value="F:ATP binding"/>
    <property type="evidence" value="ECO:0007669"/>
    <property type="project" value="UniProtKB-UniRule"/>
</dbReference>
<keyword evidence="5 8" id="KW-0547">Nucleotide-binding</keyword>
<dbReference type="SMART" id="SM00977">
    <property type="entry name" value="TilS_C"/>
    <property type="match status" value="1"/>
</dbReference>
<evidence type="ECO:0000313" key="10">
    <source>
        <dbReference type="EMBL" id="SCM81874.1"/>
    </source>
</evidence>
<dbReference type="EC" id="6.3.4.19" evidence="8"/>
<proteinExistence type="inferred from homology"/>